<keyword evidence="6" id="KW-1133">Transmembrane helix</keyword>
<dbReference type="GO" id="GO:0006636">
    <property type="term" value="P:unsaturated fatty acid biosynthetic process"/>
    <property type="evidence" value="ECO:0007669"/>
    <property type="project" value="TreeGrafter"/>
</dbReference>
<keyword evidence="10 11" id="KW-0275">Fatty acid biosynthesis</keyword>
<evidence type="ECO:0000256" key="11">
    <source>
        <dbReference type="RuleBase" id="RU000581"/>
    </source>
</evidence>
<comment type="similarity">
    <text evidence="2 11">Belongs to the fatty acid desaturase type 1 family.</text>
</comment>
<comment type="caution">
    <text evidence="13">The sequence shown here is derived from an EMBL/GenBank/DDBJ whole genome shotgun (WGS) entry which is preliminary data.</text>
</comment>
<dbReference type="PANTHER" id="PTHR11351">
    <property type="entry name" value="ACYL-COA DESATURASE"/>
    <property type="match status" value="1"/>
</dbReference>
<evidence type="ECO:0000256" key="7">
    <source>
        <dbReference type="ARBA" id="ARBA00023002"/>
    </source>
</evidence>
<evidence type="ECO:0000256" key="6">
    <source>
        <dbReference type="ARBA" id="ARBA00022989"/>
    </source>
</evidence>
<evidence type="ECO:0000256" key="3">
    <source>
        <dbReference type="ARBA" id="ARBA00022516"/>
    </source>
</evidence>
<dbReference type="GO" id="GO:0005789">
    <property type="term" value="C:endoplasmic reticulum membrane"/>
    <property type="evidence" value="ECO:0007669"/>
    <property type="project" value="TreeGrafter"/>
</dbReference>
<evidence type="ECO:0000256" key="12">
    <source>
        <dbReference type="SAM" id="SignalP"/>
    </source>
</evidence>
<reference evidence="13" key="1">
    <citation type="journal article" date="2023" name="Insect Mol. Biol.">
        <title>Genome sequencing provides insights into the evolution of gene families encoding plant cell wall-degrading enzymes in longhorned beetles.</title>
        <authorList>
            <person name="Shin N.R."/>
            <person name="Okamura Y."/>
            <person name="Kirsch R."/>
            <person name="Pauchet Y."/>
        </authorList>
    </citation>
    <scope>NUCLEOTIDE SEQUENCE</scope>
    <source>
        <strain evidence="13">RBIC_L_NR</strain>
    </source>
</reference>
<proteinExistence type="inferred from homology"/>
<protein>
    <submittedName>
        <fullName evidence="13">Uncharacterized protein</fullName>
    </submittedName>
</protein>
<keyword evidence="7 11" id="KW-0560">Oxidoreductase</keyword>
<keyword evidence="5" id="KW-0276">Fatty acid metabolism</keyword>
<keyword evidence="9" id="KW-0472">Membrane</keyword>
<feature type="signal peptide" evidence="12">
    <location>
        <begin position="1"/>
        <end position="17"/>
    </location>
</feature>
<evidence type="ECO:0000256" key="9">
    <source>
        <dbReference type="ARBA" id="ARBA00023136"/>
    </source>
</evidence>
<dbReference type="GO" id="GO:0004768">
    <property type="term" value="F:stearoyl-CoA 9-desaturase activity"/>
    <property type="evidence" value="ECO:0007669"/>
    <property type="project" value="TreeGrafter"/>
</dbReference>
<dbReference type="AlphaFoldDB" id="A0AAV8ZK51"/>
<feature type="chain" id="PRO_5043776402" evidence="12">
    <location>
        <begin position="18"/>
        <end position="162"/>
    </location>
</feature>
<evidence type="ECO:0000313" key="13">
    <source>
        <dbReference type="EMBL" id="KAJ8965396.1"/>
    </source>
</evidence>
<dbReference type="PANTHER" id="PTHR11351:SF92">
    <property type="entry name" value="ACYL-COA DESATURASE 2-LIKE PROTEIN"/>
    <property type="match status" value="1"/>
</dbReference>
<evidence type="ECO:0000256" key="4">
    <source>
        <dbReference type="ARBA" id="ARBA00022692"/>
    </source>
</evidence>
<dbReference type="CDD" id="cd03505">
    <property type="entry name" value="Delta9-FADS-like"/>
    <property type="match status" value="1"/>
</dbReference>
<keyword evidence="8" id="KW-0443">Lipid metabolism</keyword>
<evidence type="ECO:0000256" key="5">
    <source>
        <dbReference type="ARBA" id="ARBA00022832"/>
    </source>
</evidence>
<comment type="domain">
    <text evidence="11">The histidine box domains are involved in binding the catalytic metal ions.</text>
</comment>
<gene>
    <name evidence="13" type="ORF">NQ314_004147</name>
</gene>
<name>A0AAV8ZK51_9CUCU</name>
<sequence>MARNILVLNVTWLVNSAAHLYGNKPFDQFMLPVESTFVAFVAIGEGWHNYHHTFPWDYRAAELGSKYCATTYAIDFLAYFGLAYDLKSAPYNMIEKRALRTGDGTHSVFGIKKARIEGCKKAEEDIINEADNEKLYQIEENVVGKAKNFIPDVSHRAVTVQG</sequence>
<comment type="cofactor">
    <cofactor evidence="11">
        <name>Fe(2+)</name>
        <dbReference type="ChEBI" id="CHEBI:29033"/>
    </cofactor>
</comment>
<keyword evidence="4 11" id="KW-0812">Transmembrane</keyword>
<keyword evidence="12" id="KW-0732">Signal</keyword>
<dbReference type="EMBL" id="JANEYF010001228">
    <property type="protein sequence ID" value="KAJ8965396.1"/>
    <property type="molecule type" value="Genomic_DNA"/>
</dbReference>
<evidence type="ECO:0000256" key="8">
    <source>
        <dbReference type="ARBA" id="ARBA00023098"/>
    </source>
</evidence>
<dbReference type="PRINTS" id="PR00075">
    <property type="entry name" value="FACDDSATRASE"/>
</dbReference>
<dbReference type="GO" id="GO:0005506">
    <property type="term" value="F:iron ion binding"/>
    <property type="evidence" value="ECO:0007669"/>
    <property type="project" value="TreeGrafter"/>
</dbReference>
<dbReference type="Proteomes" id="UP001162156">
    <property type="component" value="Unassembled WGS sequence"/>
</dbReference>
<accession>A0AAV8ZK51</accession>
<evidence type="ECO:0000313" key="14">
    <source>
        <dbReference type="Proteomes" id="UP001162156"/>
    </source>
</evidence>
<dbReference type="InterPro" id="IPR015876">
    <property type="entry name" value="Acyl-CoA_DS"/>
</dbReference>
<comment type="subcellular location">
    <subcellularLocation>
        <location evidence="1">Membrane</location>
        <topology evidence="1">Multi-pass membrane protein</topology>
    </subcellularLocation>
</comment>
<keyword evidence="3 11" id="KW-0444">Lipid biosynthesis</keyword>
<keyword evidence="14" id="KW-1185">Reference proteome</keyword>
<evidence type="ECO:0000256" key="1">
    <source>
        <dbReference type="ARBA" id="ARBA00004141"/>
    </source>
</evidence>
<organism evidence="13 14">
    <name type="scientific">Rhamnusium bicolor</name>
    <dbReference type="NCBI Taxonomy" id="1586634"/>
    <lineage>
        <taxon>Eukaryota</taxon>
        <taxon>Metazoa</taxon>
        <taxon>Ecdysozoa</taxon>
        <taxon>Arthropoda</taxon>
        <taxon>Hexapoda</taxon>
        <taxon>Insecta</taxon>
        <taxon>Pterygota</taxon>
        <taxon>Neoptera</taxon>
        <taxon>Endopterygota</taxon>
        <taxon>Coleoptera</taxon>
        <taxon>Polyphaga</taxon>
        <taxon>Cucujiformia</taxon>
        <taxon>Chrysomeloidea</taxon>
        <taxon>Cerambycidae</taxon>
        <taxon>Lepturinae</taxon>
        <taxon>Rhagiini</taxon>
        <taxon>Rhamnusium</taxon>
    </lineage>
</organism>
<evidence type="ECO:0000256" key="10">
    <source>
        <dbReference type="ARBA" id="ARBA00023160"/>
    </source>
</evidence>
<evidence type="ECO:0000256" key="2">
    <source>
        <dbReference type="ARBA" id="ARBA00009295"/>
    </source>
</evidence>